<keyword evidence="2" id="KW-1185">Reference proteome</keyword>
<dbReference type="AlphaFoldDB" id="A0A9Q3DZ26"/>
<dbReference type="OrthoDB" id="3250101at2759"/>
<comment type="caution">
    <text evidence="1">The sequence shown here is derived from an EMBL/GenBank/DDBJ whole genome shotgun (WGS) entry which is preliminary data.</text>
</comment>
<dbReference type="EMBL" id="AVOT02021081">
    <property type="protein sequence ID" value="MBW0509675.1"/>
    <property type="molecule type" value="Genomic_DNA"/>
</dbReference>
<dbReference type="Proteomes" id="UP000765509">
    <property type="component" value="Unassembled WGS sequence"/>
</dbReference>
<name>A0A9Q3DZ26_9BASI</name>
<gene>
    <name evidence="1" type="ORF">O181_049390</name>
</gene>
<proteinExistence type="predicted"/>
<reference evidence="1" key="1">
    <citation type="submission" date="2021-03" db="EMBL/GenBank/DDBJ databases">
        <title>Draft genome sequence of rust myrtle Austropuccinia psidii MF-1, a brazilian biotype.</title>
        <authorList>
            <person name="Quecine M.C."/>
            <person name="Pachon D.M.R."/>
            <person name="Bonatelli M.L."/>
            <person name="Correr F.H."/>
            <person name="Franceschini L.M."/>
            <person name="Leite T.F."/>
            <person name="Margarido G.R.A."/>
            <person name="Almeida C.A."/>
            <person name="Ferrarezi J.A."/>
            <person name="Labate C.A."/>
        </authorList>
    </citation>
    <scope>NUCLEOTIDE SEQUENCE</scope>
    <source>
        <strain evidence="1">MF-1</strain>
    </source>
</reference>
<organism evidence="1 2">
    <name type="scientific">Austropuccinia psidii MF-1</name>
    <dbReference type="NCBI Taxonomy" id="1389203"/>
    <lineage>
        <taxon>Eukaryota</taxon>
        <taxon>Fungi</taxon>
        <taxon>Dikarya</taxon>
        <taxon>Basidiomycota</taxon>
        <taxon>Pucciniomycotina</taxon>
        <taxon>Pucciniomycetes</taxon>
        <taxon>Pucciniales</taxon>
        <taxon>Sphaerophragmiaceae</taxon>
        <taxon>Austropuccinia</taxon>
    </lineage>
</organism>
<accession>A0A9Q3DZ26</accession>
<evidence type="ECO:0000313" key="2">
    <source>
        <dbReference type="Proteomes" id="UP000765509"/>
    </source>
</evidence>
<sequence>MIDLTSICPHPSRFIRVKVEFVVTENCSSDHSILGNDCFSVYGIEISNQKERYFIIGDNKRQKFGSLNNKKQITVLKNEEKSPEKHSFISEQLNEEEFKQELTEKMREKLIDLLFKYRDAFATDKELLGAIIWNEVDIVVNVEKPYPPLLRRPAYPVS</sequence>
<evidence type="ECO:0000313" key="1">
    <source>
        <dbReference type="EMBL" id="MBW0509675.1"/>
    </source>
</evidence>
<protein>
    <submittedName>
        <fullName evidence="1">Uncharacterized protein</fullName>
    </submittedName>
</protein>